<organism evidence="1 2">
    <name type="scientific">Candidatus Iainarchaeum sp</name>
    <dbReference type="NCBI Taxonomy" id="3101447"/>
    <lineage>
        <taxon>Archaea</taxon>
        <taxon>Candidatus Iainarchaeota</taxon>
        <taxon>Candidatus Iainarchaeia</taxon>
        <taxon>Candidatus Iainarchaeales</taxon>
        <taxon>Candidatus Iainarchaeaceae</taxon>
        <taxon>Candidatus Iainarchaeum</taxon>
    </lineage>
</organism>
<comment type="caution">
    <text evidence="1">The sequence shown here is derived from an EMBL/GenBank/DDBJ whole genome shotgun (WGS) entry which is preliminary data.</text>
</comment>
<gene>
    <name evidence="1" type="ORF">J4215_04365</name>
</gene>
<sequence length="96" mass="11275">MKPSENTWNLCTYCHKLELGNETRFKQKHAPCKIDPNPTLANRFLTLKHYIEEQLELQPGQIEINRTKNHIKMSFLFENPPKKQTAPSAVDEKNIR</sequence>
<evidence type="ECO:0000313" key="1">
    <source>
        <dbReference type="EMBL" id="MBS3061787.1"/>
    </source>
</evidence>
<dbReference type="AlphaFoldDB" id="A0A8T4L5B6"/>
<protein>
    <submittedName>
        <fullName evidence="1">Uncharacterized protein</fullName>
    </submittedName>
</protein>
<proteinExistence type="predicted"/>
<accession>A0A8T4L5B6</accession>
<evidence type="ECO:0000313" key="2">
    <source>
        <dbReference type="Proteomes" id="UP000675968"/>
    </source>
</evidence>
<dbReference type="EMBL" id="JAGVWC010000010">
    <property type="protein sequence ID" value="MBS3061787.1"/>
    <property type="molecule type" value="Genomic_DNA"/>
</dbReference>
<reference evidence="1" key="2">
    <citation type="submission" date="2021-05" db="EMBL/GenBank/DDBJ databases">
        <title>Protein family content uncovers lineage relationships and bacterial pathway maintenance mechanisms in DPANN archaea.</title>
        <authorList>
            <person name="Castelle C.J."/>
            <person name="Meheust R."/>
            <person name="Jaffe A.L."/>
            <person name="Seitz K."/>
            <person name="Gong X."/>
            <person name="Baker B.J."/>
            <person name="Banfield J.F."/>
        </authorList>
    </citation>
    <scope>NUCLEOTIDE SEQUENCE</scope>
    <source>
        <strain evidence="1">RIFCSPLOWO2_01_FULL_AR10_48_17</strain>
    </source>
</reference>
<dbReference type="Proteomes" id="UP000675968">
    <property type="component" value="Unassembled WGS sequence"/>
</dbReference>
<name>A0A8T4L5B6_9ARCH</name>
<reference evidence="1" key="1">
    <citation type="submission" date="2021-03" db="EMBL/GenBank/DDBJ databases">
        <authorList>
            <person name="Jaffe A."/>
        </authorList>
    </citation>
    <scope>NUCLEOTIDE SEQUENCE</scope>
    <source>
        <strain evidence="1">RIFCSPLOWO2_01_FULL_AR10_48_17</strain>
    </source>
</reference>